<keyword evidence="3" id="KW-0813">Transport</keyword>
<dbReference type="PRINTS" id="PR00702">
    <property type="entry name" value="ACRIFLAVINRP"/>
</dbReference>
<feature type="transmembrane region" description="Helical" evidence="8">
    <location>
        <begin position="371"/>
        <end position="391"/>
    </location>
</feature>
<dbReference type="Proteomes" id="UP000503004">
    <property type="component" value="Chromosome"/>
</dbReference>
<dbReference type="Gene3D" id="3.30.70.1430">
    <property type="entry name" value="Multidrug efflux transporter AcrB pore domain"/>
    <property type="match status" value="2"/>
</dbReference>
<dbReference type="NCBIfam" id="TIGR00914">
    <property type="entry name" value="2A0601"/>
    <property type="match status" value="1"/>
</dbReference>
<dbReference type="Gene3D" id="3.30.70.1440">
    <property type="entry name" value="Multidrug efflux transporter AcrB pore domain"/>
    <property type="match status" value="1"/>
</dbReference>
<dbReference type="Gene3D" id="1.20.1640.10">
    <property type="entry name" value="Multidrug efflux transporter AcrB transmembrane domain"/>
    <property type="match status" value="2"/>
</dbReference>
<evidence type="ECO:0000256" key="6">
    <source>
        <dbReference type="ARBA" id="ARBA00022989"/>
    </source>
</evidence>
<feature type="transmembrane region" description="Helical" evidence="8">
    <location>
        <begin position="871"/>
        <end position="890"/>
    </location>
</feature>
<dbReference type="EMBL" id="CP046565">
    <property type="protein sequence ID" value="QJD30489.1"/>
    <property type="molecule type" value="Genomic_DNA"/>
</dbReference>
<dbReference type="AlphaFoldDB" id="A0A858Q9E0"/>
<dbReference type="SUPFAM" id="SSF82714">
    <property type="entry name" value="Multidrug efflux transporter AcrB TolC docking domain, DN and DC subdomains"/>
    <property type="match status" value="2"/>
</dbReference>
<evidence type="ECO:0000256" key="2">
    <source>
        <dbReference type="ARBA" id="ARBA00010942"/>
    </source>
</evidence>
<evidence type="ECO:0000256" key="3">
    <source>
        <dbReference type="ARBA" id="ARBA00022448"/>
    </source>
</evidence>
<keyword evidence="7 8" id="KW-0472">Membrane</keyword>
<keyword evidence="5 8" id="KW-0812">Transmembrane</keyword>
<dbReference type="GO" id="GO:0042910">
    <property type="term" value="F:xenobiotic transmembrane transporter activity"/>
    <property type="evidence" value="ECO:0007669"/>
    <property type="project" value="TreeGrafter"/>
</dbReference>
<name>A0A858Q9E0_9GAMM</name>
<dbReference type="GO" id="GO:0008324">
    <property type="term" value="F:monoatomic cation transmembrane transporter activity"/>
    <property type="evidence" value="ECO:0007669"/>
    <property type="project" value="InterPro"/>
</dbReference>
<evidence type="ECO:0000256" key="5">
    <source>
        <dbReference type="ARBA" id="ARBA00022692"/>
    </source>
</evidence>
<feature type="transmembrane region" description="Helical" evidence="8">
    <location>
        <begin position="397"/>
        <end position="422"/>
    </location>
</feature>
<sequence>MIAALLRAALEQRLVVLVVALALLGFGLDAARKLSVDAFPDVTNVQVQIAAEAPGRSPEEIERFITVPIEVAMTGLPGLTELRSLNKNGLAIVTLVFTDATDVYFARQLVMERLIEVSSRMPEGVTPVLGPVSTALGEVYQYTLERPDDGQRALSYDELVERRTVQDWVVRPLLRSIPGVAEINSQGGFVKQYQVLANPDRLRHYQISLREVYESLARNNANSGGGVLPHFSQQYLIRGVALISNLDDIRSIVLKEISGVPVHLGDVAEVRFGHEERAGAIVKNGYTESVAGVVMMVRGGNAKEIVARIKARVAEINDKDVLPEGLKIVPFYDRTDLVDAALNTVTKSLTEGILLVIGVLFVFMGEIRSSLIVVSTLVLTPLLTFMVMNHYGISANLMTLGGLAIAIGMVVDGSVVVVENAVSQLSERRDSGESQVRIVFESTLEVGIPVIFGVGIIVLVFLPLLMLEGMEGKLFAPLALTIAIAQAISLVLGMVLAPVLSSYVLKPQAHAETRIITLIKRPYTKALHWLMPRGVLVCGVMGTLLIAALGMVPFLGTSFIPTLDEGTITPGVTRVPSIAFDESLRMEMEAMKLVMEVPGVKMAVSKLGRGESPADPAGPNEADPVVTLLPKNDMPDGWDKTRIEEEIRRKLDVLPGIQLVMSQPIADRLDEMVSGVRSQVAIKLFGDDLVVLKEKGDEIAKVLKDIKGTKDLRVERVTGQQYLTIEVDRGAIARHGINASDVHDIIETAVGGKKGTEIYEGQRRFDAVVRYPERFRNSIEHIRTIALVSPNGAVVPLEDVAQIRLQDGPAQISRETGRRRIVIGANLEDRDVGGYVAEAQKKIARLVDLPDGYSLDWGGQFENMQRAMARLGVTVPITIAMIFFLLFVLFNSLRYAALILLELPFSCIGGIFGLFATGEYLSVPASVGFIALFGVAVLNGVVLVSCIIDLRKDGYSQYDACVQACMQRLRPVLMTASAALLGLIPMLFGTGPGSEIQRPLAIVVISGLVFSTALTLLVLPTVYRWFEEKRIEA</sequence>
<dbReference type="RefSeq" id="WP_169603766.1">
    <property type="nucleotide sequence ID" value="NZ_CP046565.1"/>
</dbReference>
<dbReference type="GO" id="GO:0005886">
    <property type="term" value="C:plasma membrane"/>
    <property type="evidence" value="ECO:0007669"/>
    <property type="project" value="UniProtKB-SubCell"/>
</dbReference>
<evidence type="ECO:0000256" key="1">
    <source>
        <dbReference type="ARBA" id="ARBA00004651"/>
    </source>
</evidence>
<feature type="transmembrane region" description="Helical" evidence="8">
    <location>
        <begin position="1000"/>
        <end position="1023"/>
    </location>
</feature>
<feature type="transmembrane region" description="Helical" evidence="8">
    <location>
        <begin position="478"/>
        <end position="505"/>
    </location>
</feature>
<evidence type="ECO:0000313" key="10">
    <source>
        <dbReference type="Proteomes" id="UP000503004"/>
    </source>
</evidence>
<organism evidence="9 10">
    <name type="scientific">Methylococcus geothermalis</name>
    <dbReference type="NCBI Taxonomy" id="2681310"/>
    <lineage>
        <taxon>Bacteria</taxon>
        <taxon>Pseudomonadati</taxon>
        <taxon>Pseudomonadota</taxon>
        <taxon>Gammaproteobacteria</taxon>
        <taxon>Methylococcales</taxon>
        <taxon>Methylococcaceae</taxon>
        <taxon>Methylococcus</taxon>
    </lineage>
</organism>
<dbReference type="InterPro" id="IPR001036">
    <property type="entry name" value="Acrflvin-R"/>
</dbReference>
<keyword evidence="6 8" id="KW-1133">Transmembrane helix</keyword>
<dbReference type="SUPFAM" id="SSF82693">
    <property type="entry name" value="Multidrug efflux transporter AcrB pore domain, PN1, PN2, PC1 and PC2 subdomains"/>
    <property type="match status" value="2"/>
</dbReference>
<comment type="subcellular location">
    <subcellularLocation>
        <location evidence="1">Cell membrane</location>
        <topology evidence="1">Multi-pass membrane protein</topology>
    </subcellularLocation>
</comment>
<feature type="transmembrane region" description="Helical" evidence="8">
    <location>
        <begin position="897"/>
        <end position="915"/>
    </location>
</feature>
<dbReference type="PANTHER" id="PTHR32063">
    <property type="match status" value="1"/>
</dbReference>
<feature type="transmembrane region" description="Helical" evidence="8">
    <location>
        <begin position="526"/>
        <end position="555"/>
    </location>
</feature>
<dbReference type="PANTHER" id="PTHR32063:SF24">
    <property type="entry name" value="CATION EFFLUX SYSTEM (ACRB_ACRD_ACRF FAMILY)"/>
    <property type="match status" value="1"/>
</dbReference>
<gene>
    <name evidence="9" type="ORF">GNH96_11215</name>
</gene>
<proteinExistence type="inferred from homology"/>
<feature type="transmembrane region" description="Helical" evidence="8">
    <location>
        <begin position="348"/>
        <end position="364"/>
    </location>
</feature>
<evidence type="ECO:0000256" key="4">
    <source>
        <dbReference type="ARBA" id="ARBA00022475"/>
    </source>
</evidence>
<dbReference type="Pfam" id="PF00873">
    <property type="entry name" value="ACR_tran"/>
    <property type="match status" value="1"/>
</dbReference>
<reference evidence="10" key="1">
    <citation type="submission" date="2019-12" db="EMBL/GenBank/DDBJ databases">
        <authorList>
            <person name="Awala S.I."/>
            <person name="Rhee S.K."/>
        </authorList>
    </citation>
    <scope>NUCLEOTIDE SEQUENCE [LARGE SCALE GENOMIC DNA]</scope>
    <source>
        <strain evidence="10">IM1</strain>
    </source>
</reference>
<dbReference type="InterPro" id="IPR027463">
    <property type="entry name" value="AcrB_DN_DC_subdom"/>
</dbReference>
<evidence type="ECO:0000313" key="9">
    <source>
        <dbReference type="EMBL" id="QJD30489.1"/>
    </source>
</evidence>
<keyword evidence="4" id="KW-1003">Cell membrane</keyword>
<dbReference type="SUPFAM" id="SSF82866">
    <property type="entry name" value="Multidrug efflux transporter AcrB transmembrane domain"/>
    <property type="match status" value="2"/>
</dbReference>
<feature type="transmembrane region" description="Helical" evidence="8">
    <location>
        <begin position="443"/>
        <end position="466"/>
    </location>
</feature>
<evidence type="ECO:0000256" key="7">
    <source>
        <dbReference type="ARBA" id="ARBA00023136"/>
    </source>
</evidence>
<dbReference type="Gene3D" id="3.30.2090.10">
    <property type="entry name" value="Multidrug efflux transporter AcrB TolC docking domain, DN and DC subdomains"/>
    <property type="match status" value="2"/>
</dbReference>
<accession>A0A858Q9E0</accession>
<evidence type="ECO:0000256" key="8">
    <source>
        <dbReference type="SAM" id="Phobius"/>
    </source>
</evidence>
<feature type="transmembrane region" description="Helical" evidence="8">
    <location>
        <begin position="927"/>
        <end position="948"/>
    </location>
</feature>
<feature type="transmembrane region" description="Helical" evidence="8">
    <location>
        <begin position="969"/>
        <end position="988"/>
    </location>
</feature>
<dbReference type="KEGG" id="metu:GNH96_11215"/>
<protein>
    <submittedName>
        <fullName evidence="9">CusA/CzcA family heavy metal efflux RND transporter</fullName>
    </submittedName>
</protein>
<dbReference type="Gene3D" id="3.30.70.1320">
    <property type="entry name" value="Multidrug efflux transporter AcrB pore domain like"/>
    <property type="match status" value="1"/>
</dbReference>
<dbReference type="InterPro" id="IPR004763">
    <property type="entry name" value="CusA-like"/>
</dbReference>
<comment type="similarity">
    <text evidence="2">Belongs to the resistance-nodulation-cell division (RND) (TC 2.A.6) family.</text>
</comment>
<keyword evidence="10" id="KW-1185">Reference proteome</keyword>